<keyword evidence="3" id="KW-1003">Cell membrane</keyword>
<evidence type="ECO:0000313" key="10">
    <source>
        <dbReference type="EMBL" id="GAA2040981.1"/>
    </source>
</evidence>
<name>A0ABN2UV75_9ACTN</name>
<comment type="similarity">
    <text evidence="2">Belongs to the EccD/Snm4 family.</text>
</comment>
<sequence>MAGAHGGLTQAPRPGRPSAGSSVGSASGASAGASNGASAGASNGASNGASAADPAAPNRMTWARRATVVSPRARVDVALPVQSTVAELVPELVRLSDAQRHAGPGHTGWVLARLGGAPLPPELTVAAAGLRDGDVLYLVPRERQGAPMLFDDVVDAIASASENSEGAWRPAVAHRVGAVGGAVALAGATMLLFALLSGKAAAPAATGGALLVLLLAAGALSRVARDLRAAMACAAAGIPAAVTTGLAALPPHHLWPVHGGAAAFGLGVTGAYAVLAMIAIRCWSAWFGASAAFCAFGAATAAVVGLAGATAAHAGVVLAVLATALAAAAPMVAMRLGRLPLPRVPSDIAAFRENEEPTLGPDVLGQTTAAQRMLTGLLAALGLSVVAGAVATLRAAGAWPVVLVSLLSMVWMLRSRSYTDTVQRVVLVGTGLASLGWLAVTLVQRHEKALLVAGVVVLALAGLACFVYARHAGQGRRSPYWTRLMDLAEFLGVVALLPIAGVALGVYEHLGHIKS</sequence>
<dbReference type="Proteomes" id="UP001500751">
    <property type="component" value="Unassembled WGS sequence"/>
</dbReference>
<feature type="transmembrane region" description="Helical" evidence="8">
    <location>
        <begin position="202"/>
        <end position="220"/>
    </location>
</feature>
<feature type="transmembrane region" description="Helical" evidence="8">
    <location>
        <begin position="449"/>
        <end position="469"/>
    </location>
</feature>
<reference evidence="10 11" key="1">
    <citation type="journal article" date="2019" name="Int. J. Syst. Evol. Microbiol.">
        <title>The Global Catalogue of Microorganisms (GCM) 10K type strain sequencing project: providing services to taxonomists for standard genome sequencing and annotation.</title>
        <authorList>
            <consortium name="The Broad Institute Genomics Platform"/>
            <consortium name="The Broad Institute Genome Sequencing Center for Infectious Disease"/>
            <person name="Wu L."/>
            <person name="Ma J."/>
        </authorList>
    </citation>
    <scope>NUCLEOTIDE SEQUENCE [LARGE SCALE GENOMIC DNA]</scope>
    <source>
        <strain evidence="10 11">JCM 16014</strain>
    </source>
</reference>
<feature type="compositionally biased region" description="Low complexity" evidence="7">
    <location>
        <begin position="11"/>
        <end position="56"/>
    </location>
</feature>
<evidence type="ECO:0000256" key="6">
    <source>
        <dbReference type="ARBA" id="ARBA00023136"/>
    </source>
</evidence>
<dbReference type="InterPro" id="IPR024962">
    <property type="entry name" value="YukD-like"/>
</dbReference>
<dbReference type="EMBL" id="BAAAQN010000030">
    <property type="protein sequence ID" value="GAA2040981.1"/>
    <property type="molecule type" value="Genomic_DNA"/>
</dbReference>
<feature type="region of interest" description="Disordered" evidence="7">
    <location>
        <begin position="1"/>
        <end position="56"/>
    </location>
</feature>
<evidence type="ECO:0000256" key="7">
    <source>
        <dbReference type="SAM" id="MobiDB-lite"/>
    </source>
</evidence>
<feature type="transmembrane region" description="Helical" evidence="8">
    <location>
        <begin position="287"/>
        <end position="308"/>
    </location>
</feature>
<feature type="transmembrane region" description="Helical" evidence="8">
    <location>
        <begin position="314"/>
        <end position="333"/>
    </location>
</feature>
<feature type="transmembrane region" description="Helical" evidence="8">
    <location>
        <begin position="176"/>
        <end position="196"/>
    </location>
</feature>
<keyword evidence="6 8" id="KW-0472">Membrane</keyword>
<evidence type="ECO:0000256" key="5">
    <source>
        <dbReference type="ARBA" id="ARBA00022989"/>
    </source>
</evidence>
<dbReference type="Pfam" id="PF08817">
    <property type="entry name" value="YukD"/>
    <property type="match status" value="1"/>
</dbReference>
<dbReference type="PIRSF" id="PIRSF017804">
    <property type="entry name" value="Secretion_EccD1"/>
    <property type="match status" value="1"/>
</dbReference>
<evidence type="ECO:0000313" key="11">
    <source>
        <dbReference type="Proteomes" id="UP001500751"/>
    </source>
</evidence>
<feature type="transmembrane region" description="Helical" evidence="8">
    <location>
        <begin position="227"/>
        <end position="249"/>
    </location>
</feature>
<dbReference type="RefSeq" id="WP_344668004.1">
    <property type="nucleotide sequence ID" value="NZ_BAAAQN010000030.1"/>
</dbReference>
<feature type="transmembrane region" description="Helical" evidence="8">
    <location>
        <begin position="373"/>
        <end position="391"/>
    </location>
</feature>
<feature type="transmembrane region" description="Helical" evidence="8">
    <location>
        <begin position="490"/>
        <end position="507"/>
    </location>
</feature>
<gene>
    <name evidence="10" type="primary">eccD_2</name>
    <name evidence="10" type="ORF">GCM10009839_49130</name>
</gene>
<organism evidence="10 11">
    <name type="scientific">Catenulispora yoronensis</name>
    <dbReference type="NCBI Taxonomy" id="450799"/>
    <lineage>
        <taxon>Bacteria</taxon>
        <taxon>Bacillati</taxon>
        <taxon>Actinomycetota</taxon>
        <taxon>Actinomycetes</taxon>
        <taxon>Catenulisporales</taxon>
        <taxon>Catenulisporaceae</taxon>
        <taxon>Catenulispora</taxon>
    </lineage>
</organism>
<dbReference type="InterPro" id="IPR044049">
    <property type="entry name" value="EccD_transm"/>
</dbReference>
<evidence type="ECO:0000256" key="8">
    <source>
        <dbReference type="SAM" id="Phobius"/>
    </source>
</evidence>
<dbReference type="Pfam" id="PF19053">
    <property type="entry name" value="EccD"/>
    <property type="match status" value="1"/>
</dbReference>
<accession>A0ABN2UV75</accession>
<comment type="subcellular location">
    <subcellularLocation>
        <location evidence="1">Cell membrane</location>
        <topology evidence="1">Multi-pass membrane protein</topology>
    </subcellularLocation>
</comment>
<comment type="caution">
    <text evidence="10">The sequence shown here is derived from an EMBL/GenBank/DDBJ whole genome shotgun (WGS) entry which is preliminary data.</text>
</comment>
<evidence type="ECO:0000256" key="1">
    <source>
        <dbReference type="ARBA" id="ARBA00004651"/>
    </source>
</evidence>
<feature type="transmembrane region" description="Helical" evidence="8">
    <location>
        <begin position="425"/>
        <end position="443"/>
    </location>
</feature>
<evidence type="ECO:0000256" key="2">
    <source>
        <dbReference type="ARBA" id="ARBA00006162"/>
    </source>
</evidence>
<dbReference type="NCBIfam" id="TIGR03920">
    <property type="entry name" value="T7SS_EccD"/>
    <property type="match status" value="1"/>
</dbReference>
<feature type="transmembrane region" description="Helical" evidence="8">
    <location>
        <begin position="261"/>
        <end position="280"/>
    </location>
</feature>
<evidence type="ECO:0000256" key="3">
    <source>
        <dbReference type="ARBA" id="ARBA00022475"/>
    </source>
</evidence>
<evidence type="ECO:0000259" key="9">
    <source>
        <dbReference type="Pfam" id="PF19053"/>
    </source>
</evidence>
<evidence type="ECO:0000256" key="4">
    <source>
        <dbReference type="ARBA" id="ARBA00022692"/>
    </source>
</evidence>
<keyword evidence="11" id="KW-1185">Reference proteome</keyword>
<proteinExistence type="inferred from homology"/>
<dbReference type="InterPro" id="IPR006707">
    <property type="entry name" value="T7SS_EccD"/>
</dbReference>
<keyword evidence="4 8" id="KW-0812">Transmembrane</keyword>
<dbReference type="Gene3D" id="3.10.20.90">
    <property type="entry name" value="Phosphatidylinositol 3-kinase Catalytic Subunit, Chain A, domain 1"/>
    <property type="match status" value="1"/>
</dbReference>
<keyword evidence="5 8" id="KW-1133">Transmembrane helix</keyword>
<feature type="domain" description="EccD-like transmembrane" evidence="9">
    <location>
        <begin position="174"/>
        <end position="510"/>
    </location>
</feature>
<protein>
    <submittedName>
        <fullName evidence="10">Type VII secretion integral membrane protein EccD</fullName>
    </submittedName>
</protein>